<dbReference type="EMBL" id="QTSX02001444">
    <property type="protein sequence ID" value="KAJ9082077.1"/>
    <property type="molecule type" value="Genomic_DNA"/>
</dbReference>
<accession>A0ACC2U5P8</accession>
<gene>
    <name evidence="1" type="ORF">DSO57_1007934</name>
</gene>
<protein>
    <submittedName>
        <fullName evidence="1">Uncharacterized protein</fullName>
    </submittedName>
</protein>
<sequence length="178" mass="20006">MGKTTNFVWTPLQDQHFCQLEECMVTALILQYPNCKGIYELETDASEYAIGGVLCIQTAEKDFLPVTYKLRKLSDVKQRYPPPPPPPPPHPPPPPPPTPPTQPPHREPPPPPQPNPPPQNNQQPPTHNPPFPPPLLHPPLPSYPPIFLHIYIFNHYFSIPLLSTPLLLLHPSSINPLP</sequence>
<proteinExistence type="predicted"/>
<comment type="caution">
    <text evidence="1">The sequence shown here is derived from an EMBL/GenBank/DDBJ whole genome shotgun (WGS) entry which is preliminary data.</text>
</comment>
<evidence type="ECO:0000313" key="2">
    <source>
        <dbReference type="Proteomes" id="UP001165960"/>
    </source>
</evidence>
<dbReference type="Proteomes" id="UP001165960">
    <property type="component" value="Unassembled WGS sequence"/>
</dbReference>
<keyword evidence="2" id="KW-1185">Reference proteome</keyword>
<organism evidence="1 2">
    <name type="scientific">Entomophthora muscae</name>
    <dbReference type="NCBI Taxonomy" id="34485"/>
    <lineage>
        <taxon>Eukaryota</taxon>
        <taxon>Fungi</taxon>
        <taxon>Fungi incertae sedis</taxon>
        <taxon>Zoopagomycota</taxon>
        <taxon>Entomophthoromycotina</taxon>
        <taxon>Entomophthoromycetes</taxon>
        <taxon>Entomophthorales</taxon>
        <taxon>Entomophthoraceae</taxon>
        <taxon>Entomophthora</taxon>
    </lineage>
</organism>
<reference evidence="1" key="1">
    <citation type="submission" date="2022-04" db="EMBL/GenBank/DDBJ databases">
        <title>Genome of the entomopathogenic fungus Entomophthora muscae.</title>
        <authorList>
            <person name="Elya C."/>
            <person name="Lovett B.R."/>
            <person name="Lee E."/>
            <person name="Macias A.M."/>
            <person name="Hajek A.E."/>
            <person name="De Bivort B.L."/>
            <person name="Kasson M.T."/>
            <person name="De Fine Licht H.H."/>
            <person name="Stajich J.E."/>
        </authorList>
    </citation>
    <scope>NUCLEOTIDE SEQUENCE</scope>
    <source>
        <strain evidence="1">Berkeley</strain>
    </source>
</reference>
<evidence type="ECO:0000313" key="1">
    <source>
        <dbReference type="EMBL" id="KAJ9082077.1"/>
    </source>
</evidence>
<name>A0ACC2U5P8_9FUNG</name>